<dbReference type="EC" id="2.1.1.211" evidence="10"/>
<dbReference type="GO" id="GO:0008270">
    <property type="term" value="F:zinc ion binding"/>
    <property type="evidence" value="ECO:0007669"/>
    <property type="project" value="UniProtKB-KW"/>
</dbReference>
<comment type="subcellular location">
    <subcellularLocation>
        <location evidence="1 10">Cytoplasm</location>
    </subcellularLocation>
</comment>
<evidence type="ECO:0000256" key="8">
    <source>
        <dbReference type="ARBA" id="ARBA00047957"/>
    </source>
</evidence>
<evidence type="ECO:0000256" key="10">
    <source>
        <dbReference type="RuleBase" id="RU368004"/>
    </source>
</evidence>
<evidence type="ECO:0000256" key="4">
    <source>
        <dbReference type="ARBA" id="ARBA00022603"/>
    </source>
</evidence>
<dbReference type="GeneTree" id="ENSGT00390000000645"/>
<dbReference type="InterPro" id="IPR011671">
    <property type="entry name" value="tRNA_uracil_MeTrfase"/>
</dbReference>
<dbReference type="PANTHER" id="PTHR21210">
    <property type="entry name" value="TRNA (URACIL-O(2)-)-METHYLTRANSFERASE-RELATED"/>
    <property type="match status" value="1"/>
</dbReference>
<evidence type="ECO:0000256" key="5">
    <source>
        <dbReference type="ARBA" id="ARBA00022679"/>
    </source>
</evidence>
<feature type="compositionally biased region" description="Low complexity" evidence="11">
    <location>
        <begin position="434"/>
        <end position="447"/>
    </location>
</feature>
<comment type="similarity">
    <text evidence="2 10">Belongs to the TRM44 family.</text>
</comment>
<evidence type="ECO:0000313" key="14">
    <source>
        <dbReference type="Proteomes" id="UP000694546"/>
    </source>
</evidence>
<proteinExistence type="inferred from homology"/>
<dbReference type="GO" id="GO:0141101">
    <property type="term" value="F:tRNA(Ser) (uridine(44)-2'-O-)-methyltransferase activity"/>
    <property type="evidence" value="ECO:0007669"/>
    <property type="project" value="UniProtKB-EC"/>
</dbReference>
<organism evidence="13 14">
    <name type="scientific">Gadus morhua</name>
    <name type="common">Atlantic cod</name>
    <dbReference type="NCBI Taxonomy" id="8049"/>
    <lineage>
        <taxon>Eukaryota</taxon>
        <taxon>Metazoa</taxon>
        <taxon>Chordata</taxon>
        <taxon>Craniata</taxon>
        <taxon>Vertebrata</taxon>
        <taxon>Euteleostomi</taxon>
        <taxon>Actinopterygii</taxon>
        <taxon>Neopterygii</taxon>
        <taxon>Teleostei</taxon>
        <taxon>Neoteleostei</taxon>
        <taxon>Acanthomorphata</taxon>
        <taxon>Zeiogadaria</taxon>
        <taxon>Gadariae</taxon>
        <taxon>Gadiformes</taxon>
        <taxon>Gadoidei</taxon>
        <taxon>Gadidae</taxon>
        <taxon>Gadus</taxon>
    </lineage>
</organism>
<feature type="compositionally biased region" description="Gly residues" evidence="11">
    <location>
        <begin position="466"/>
        <end position="490"/>
    </location>
</feature>
<evidence type="ECO:0000256" key="11">
    <source>
        <dbReference type="SAM" id="MobiDB-lite"/>
    </source>
</evidence>
<dbReference type="Pfam" id="PF07757">
    <property type="entry name" value="AdoMet_MTase"/>
    <property type="match status" value="1"/>
</dbReference>
<evidence type="ECO:0000256" key="6">
    <source>
        <dbReference type="ARBA" id="ARBA00022691"/>
    </source>
</evidence>
<keyword evidence="7 10" id="KW-0819">tRNA processing</keyword>
<keyword evidence="6 10" id="KW-0949">S-adenosyl-L-methionine</keyword>
<gene>
    <name evidence="13" type="primary">TRMT44</name>
    <name evidence="13" type="synonym">trmt44</name>
</gene>
<keyword evidence="5 10" id="KW-0808">Transferase</keyword>
<dbReference type="PROSITE" id="PS50103">
    <property type="entry name" value="ZF_C3H1"/>
    <property type="match status" value="1"/>
</dbReference>
<dbReference type="AlphaFoldDB" id="A0A8C4Z8C3"/>
<keyword evidence="4 10" id="KW-0489">Methyltransferase</keyword>
<reference evidence="13" key="2">
    <citation type="submission" date="2025-09" db="UniProtKB">
        <authorList>
            <consortium name="Ensembl"/>
        </authorList>
    </citation>
    <scope>IDENTIFICATION</scope>
</reference>
<comment type="function">
    <text evidence="10">Adenosyl-L-methionine (AdoMet)-dependent tRNA (uracil-O(2)-)-methyltransferase.</text>
</comment>
<name>A0A8C4Z8C3_GADMO</name>
<dbReference type="OrthoDB" id="10047021at2759"/>
<feature type="region of interest" description="Disordered" evidence="11">
    <location>
        <begin position="419"/>
        <end position="509"/>
    </location>
</feature>
<evidence type="ECO:0000256" key="7">
    <source>
        <dbReference type="ARBA" id="ARBA00022694"/>
    </source>
</evidence>
<evidence type="ECO:0000313" key="13">
    <source>
        <dbReference type="Ensembl" id="ENSGMOP00000008423.2"/>
    </source>
</evidence>
<protein>
    <recommendedName>
        <fullName evidence="10">tRNA (uracil-O(2)-)-methyltransferase</fullName>
        <ecNumber evidence="10">2.1.1.211</ecNumber>
    </recommendedName>
</protein>
<keyword evidence="9" id="KW-0863">Zinc-finger</keyword>
<evidence type="ECO:0000256" key="9">
    <source>
        <dbReference type="PROSITE-ProRule" id="PRU00723"/>
    </source>
</evidence>
<evidence type="ECO:0000259" key="12">
    <source>
        <dbReference type="PROSITE" id="PS50103"/>
    </source>
</evidence>
<keyword evidence="9" id="KW-0479">Metal-binding</keyword>
<keyword evidence="3 10" id="KW-0963">Cytoplasm</keyword>
<keyword evidence="9" id="KW-0862">Zinc</keyword>
<dbReference type="GO" id="GO:0030488">
    <property type="term" value="P:tRNA methylation"/>
    <property type="evidence" value="ECO:0007669"/>
    <property type="project" value="UniProtKB-UniRule"/>
</dbReference>
<feature type="domain" description="C3H1-type" evidence="12">
    <location>
        <begin position="638"/>
        <end position="668"/>
    </location>
</feature>
<dbReference type="OMA" id="CFFKLHH"/>
<evidence type="ECO:0000256" key="3">
    <source>
        <dbReference type="ARBA" id="ARBA00022490"/>
    </source>
</evidence>
<feature type="zinc finger region" description="C3H1-type" evidence="9">
    <location>
        <begin position="638"/>
        <end position="668"/>
    </location>
</feature>
<dbReference type="Ensembl" id="ENSGMOT00000008661.2">
    <property type="protein sequence ID" value="ENSGMOP00000008423.2"/>
    <property type="gene ID" value="ENSGMOG00000007872.2"/>
</dbReference>
<dbReference type="InterPro" id="IPR000571">
    <property type="entry name" value="Znf_CCCH"/>
</dbReference>
<evidence type="ECO:0000256" key="2">
    <source>
        <dbReference type="ARBA" id="ARBA00009056"/>
    </source>
</evidence>
<dbReference type="Proteomes" id="UP000694546">
    <property type="component" value="Chromosome 17"/>
</dbReference>
<dbReference type="GeneID" id="115529398"/>
<accession>A0A8C4Z8C3</accession>
<keyword evidence="14" id="KW-1185">Reference proteome</keyword>
<dbReference type="RefSeq" id="XP_030193956.1">
    <property type="nucleotide sequence ID" value="XM_030338096.1"/>
</dbReference>
<dbReference type="GO" id="GO:0005737">
    <property type="term" value="C:cytoplasm"/>
    <property type="evidence" value="ECO:0007669"/>
    <property type="project" value="UniProtKB-SubCell"/>
</dbReference>
<dbReference type="PANTHER" id="PTHR21210:SF0">
    <property type="entry name" value="TRNA (URACIL-O(2)-)-METHYLTRANSFERASE-RELATED"/>
    <property type="match status" value="1"/>
</dbReference>
<evidence type="ECO:0000256" key="1">
    <source>
        <dbReference type="ARBA" id="ARBA00004496"/>
    </source>
</evidence>
<comment type="catalytic activity">
    <reaction evidence="8 10">
        <text>uridine(44) in tRNA(Ser) + S-adenosyl-L-methionine = 2'-O-methyluridine(44) in tRNA(Ser) + S-adenosyl-L-homocysteine + H(+)</text>
        <dbReference type="Rhea" id="RHEA:43100"/>
        <dbReference type="Rhea" id="RHEA-COMP:10339"/>
        <dbReference type="Rhea" id="RHEA-COMP:10340"/>
        <dbReference type="ChEBI" id="CHEBI:15378"/>
        <dbReference type="ChEBI" id="CHEBI:57856"/>
        <dbReference type="ChEBI" id="CHEBI:59789"/>
        <dbReference type="ChEBI" id="CHEBI:65315"/>
        <dbReference type="ChEBI" id="CHEBI:74478"/>
        <dbReference type="EC" id="2.1.1.211"/>
    </reaction>
</comment>
<sequence length="685" mass="75407">MTKLHEVKFPAECKSLPDGFWSAVDVWIKKPHVVNKRLCGATETPSEEVGTENLGVLLDPKSTDSHDVLSFLTRGQSTALTHDQENTWTFSVRTFIPKVNCYGSTSHKEFVLKDFDRLQVTFVPFEEDASGEVCQKIGNVYQISLVQRDNEEWFLELRVLAAADWACDGVAYPRLVWLCSTLLPRLLRWAAEPAASQFKSTLSLLPVEKYGCVYQQLKEKYRAMVKVWPEVTDPEKFVYEDVAIATYLLVLWGEERAERGVTEKQSFVDLGCGNGLLVHILSNEGHPGKGIDVRRRKIWDMYGPQTCLEEKAITPGEGFLFPATDWLIGNHSDELTPWIPVMAARSSFACRYFVLPCCFFDFYGKFQRRRCGTSQYKEYIDYIAEVSRASGFHTDEDCLRIPSTKRVCLVGKSRSYAPCDAEQAEERRASYIQSRRSSSGSGSGSVVPPRPPSVADGDGGDHDDGGGGGGGEGPGDGEHGGGGGGGGGYHDNGDPEPAGPPGNDWGAGFQPRERVEKVRNCAALPRDFVDGVVLRVAKALLGLAEDDGGPPTPTPAAAADVVWNPGESMSVREVAELLDHGTLLRLKSECGGLQTLLKNNHQVFRVEGGRVHIRDWRAGSEERGRAESKRGRPVASGALKTRSCWFHSQHPQGCPLEAAQCCFAHGPQDLRPSTKPLKKMKWSAV</sequence>
<reference evidence="13" key="1">
    <citation type="submission" date="2025-08" db="UniProtKB">
        <authorList>
            <consortium name="Ensembl"/>
        </authorList>
    </citation>
    <scope>IDENTIFICATION</scope>
</reference>